<dbReference type="Proteomes" id="UP000192328">
    <property type="component" value="Unassembled WGS sequence"/>
</dbReference>
<keyword evidence="1" id="KW-0378">Hydrolase</keyword>
<sequence>MRRVKKCKLFLILTLLLCLIPCCVALAKTGKVTATSLNMRKSADSDSKVVKVLKEGAEVTIKDTTGNWYKVSAGGETGYVYKKYIKVTEEKKSDKKEDKKNDSKDKKSDKSEKKKDDGTCGPGDTGSAVKKVQKKLKSLGYYSGSIDGDYGKGTKSAVKSFQKRNGLDDDGKVGAKTLAKLNSKDAKKATKSDSASGSETTGKTEKLDWFNGGSKKIPKGATFKVKDIKTGKVFTCKRWSGANHLDAEPKSKDDTSTLKSIYGGWSWKRRAVLVKYDGHVYAASMNGMPHGTQTIDDNNFEGHFCIHFSGSKTHGSKKVDDMHQQCVKEALKHSW</sequence>
<organism evidence="1 2">
    <name type="scientific">Aristaeella lactis</name>
    <dbReference type="NCBI Taxonomy" id="3046383"/>
    <lineage>
        <taxon>Bacteria</taxon>
        <taxon>Bacillati</taxon>
        <taxon>Bacillota</taxon>
        <taxon>Clostridia</taxon>
        <taxon>Eubacteriales</taxon>
        <taxon>Aristaeellaceae</taxon>
        <taxon>Aristaeella</taxon>
    </lineage>
</organism>
<comment type="caution">
    <text evidence="1">The sequence shown here is derived from an EMBL/GenBank/DDBJ whole genome shotgun (WGS) entry which is preliminary data.</text>
</comment>
<evidence type="ECO:0000313" key="1">
    <source>
        <dbReference type="EMBL" id="SMC43226.1"/>
    </source>
</evidence>
<protein>
    <submittedName>
        <fullName evidence="1">Peptidoglycan-binding (PGRP) domain of peptidoglycan hydrolases-containing protein</fullName>
    </submittedName>
</protein>
<gene>
    <name evidence="1" type="ORF">SAMN06297397_0924</name>
</gene>
<dbReference type="EMBL" id="FWXZ01000001">
    <property type="protein sequence ID" value="SMC43226.1"/>
    <property type="molecule type" value="Genomic_DNA"/>
</dbReference>
<evidence type="ECO:0000313" key="2">
    <source>
        <dbReference type="Proteomes" id="UP000192328"/>
    </source>
</evidence>
<proteinExistence type="predicted"/>
<name>A0AC61PJA2_9FIRM</name>
<accession>A0AC61PJA2</accession>
<reference evidence="1" key="1">
    <citation type="submission" date="2017-04" db="EMBL/GenBank/DDBJ databases">
        <authorList>
            <person name="Varghese N."/>
            <person name="Submissions S."/>
        </authorList>
    </citation>
    <scope>NUCLEOTIDE SEQUENCE</scope>
    <source>
        <strain evidence="1">WTE2008</strain>
    </source>
</reference>
<keyword evidence="2" id="KW-1185">Reference proteome</keyword>